<proteinExistence type="predicted"/>
<name>A0A6C0KEB9_9ZZZZ</name>
<dbReference type="EMBL" id="MN740844">
    <property type="protein sequence ID" value="QHU14574.1"/>
    <property type="molecule type" value="Genomic_DNA"/>
</dbReference>
<accession>A0A6C0KEB9</accession>
<reference evidence="1" key="1">
    <citation type="journal article" date="2020" name="Nature">
        <title>Giant virus diversity and host interactions through global metagenomics.</title>
        <authorList>
            <person name="Schulz F."/>
            <person name="Roux S."/>
            <person name="Paez-Espino D."/>
            <person name="Jungbluth S."/>
            <person name="Walsh D.A."/>
            <person name="Denef V.J."/>
            <person name="McMahon K.D."/>
            <person name="Konstantinidis K.T."/>
            <person name="Eloe-Fadrosh E.A."/>
            <person name="Kyrpides N.C."/>
            <person name="Woyke T."/>
        </authorList>
    </citation>
    <scope>NUCLEOTIDE SEQUENCE</scope>
    <source>
        <strain evidence="1">GVMAG-S-1102113-126</strain>
    </source>
</reference>
<organism evidence="1">
    <name type="scientific">viral metagenome</name>
    <dbReference type="NCBI Taxonomy" id="1070528"/>
    <lineage>
        <taxon>unclassified sequences</taxon>
        <taxon>metagenomes</taxon>
        <taxon>organismal metagenomes</taxon>
    </lineage>
</organism>
<protein>
    <submittedName>
        <fullName evidence="1">Uncharacterized protein</fullName>
    </submittedName>
</protein>
<dbReference type="AlphaFoldDB" id="A0A6C0KEB9"/>
<evidence type="ECO:0000313" key="1">
    <source>
        <dbReference type="EMBL" id="QHU14574.1"/>
    </source>
</evidence>
<sequence length="29" mass="3338">MSELQWAPFPLLLGKGKRWDIDKGHTNAQ</sequence>